<protein>
    <submittedName>
        <fullName evidence="1">Uncharacterized protein</fullName>
    </submittedName>
</protein>
<evidence type="ECO:0000313" key="1">
    <source>
        <dbReference type="EMBL" id="GBL78051.1"/>
    </source>
</evidence>
<name>A0A4Y2ADW8_ARAVE</name>
<keyword evidence="2" id="KW-1185">Reference proteome</keyword>
<dbReference type="EMBL" id="BGPR01000014">
    <property type="protein sequence ID" value="GBL78051.1"/>
    <property type="molecule type" value="Genomic_DNA"/>
</dbReference>
<gene>
    <name evidence="1" type="ORF">AVEN_143357_1</name>
</gene>
<dbReference type="AlphaFoldDB" id="A0A4Y2ADW8"/>
<organism evidence="1 2">
    <name type="scientific">Araneus ventricosus</name>
    <name type="common">Orbweaver spider</name>
    <name type="synonym">Epeira ventricosa</name>
    <dbReference type="NCBI Taxonomy" id="182803"/>
    <lineage>
        <taxon>Eukaryota</taxon>
        <taxon>Metazoa</taxon>
        <taxon>Ecdysozoa</taxon>
        <taxon>Arthropoda</taxon>
        <taxon>Chelicerata</taxon>
        <taxon>Arachnida</taxon>
        <taxon>Araneae</taxon>
        <taxon>Araneomorphae</taxon>
        <taxon>Entelegynae</taxon>
        <taxon>Araneoidea</taxon>
        <taxon>Araneidae</taxon>
        <taxon>Araneus</taxon>
    </lineage>
</organism>
<proteinExistence type="predicted"/>
<reference evidence="1 2" key="1">
    <citation type="journal article" date="2019" name="Sci. Rep.">
        <title>Orb-weaving spider Araneus ventricosus genome elucidates the spidroin gene catalogue.</title>
        <authorList>
            <person name="Kono N."/>
            <person name="Nakamura H."/>
            <person name="Ohtoshi R."/>
            <person name="Moran D.A.P."/>
            <person name="Shinohara A."/>
            <person name="Yoshida Y."/>
            <person name="Fujiwara M."/>
            <person name="Mori M."/>
            <person name="Tomita M."/>
            <person name="Arakawa K."/>
        </authorList>
    </citation>
    <scope>NUCLEOTIDE SEQUENCE [LARGE SCALE GENOMIC DNA]</scope>
</reference>
<accession>A0A4Y2ADW8</accession>
<sequence>MTMNTSSEVQDNGFVQFVFENANHNTRTVDGNGIFYVMGGIQCVTPSSAVRTSSCILRPKIIRTEKVVGKIGFIPIFTHNEPKNHELNRLVMEDVLYLKLQPMDTKIGTTYHRIWMAGPRSSEEPHKGWSGFMEIGAGKRCYDKSAVIPSSIFNPNLNLTPVFVSRLKNAGSGNKGELRYLICRFLLKSLI</sequence>
<dbReference type="Proteomes" id="UP000499080">
    <property type="component" value="Unassembled WGS sequence"/>
</dbReference>
<evidence type="ECO:0000313" key="2">
    <source>
        <dbReference type="Proteomes" id="UP000499080"/>
    </source>
</evidence>
<comment type="caution">
    <text evidence="1">The sequence shown here is derived from an EMBL/GenBank/DDBJ whole genome shotgun (WGS) entry which is preliminary data.</text>
</comment>